<dbReference type="AlphaFoldDB" id="A0A6A5SLW8"/>
<dbReference type="SUPFAM" id="SSF57701">
    <property type="entry name" value="Zn2/Cys6 DNA-binding domain"/>
    <property type="match status" value="1"/>
</dbReference>
<gene>
    <name evidence="3" type="ORF">EJ02DRAFT_466450</name>
</gene>
<dbReference type="GO" id="GO:0000981">
    <property type="term" value="F:DNA-binding transcription factor activity, RNA polymerase II-specific"/>
    <property type="evidence" value="ECO:0007669"/>
    <property type="project" value="InterPro"/>
</dbReference>
<dbReference type="InterPro" id="IPR036864">
    <property type="entry name" value="Zn2-C6_fun-type_DNA-bd_sf"/>
</dbReference>
<evidence type="ECO:0000259" key="2">
    <source>
        <dbReference type="PROSITE" id="PS50048"/>
    </source>
</evidence>
<dbReference type="InterPro" id="IPR001138">
    <property type="entry name" value="Zn2Cys6_DnaBD"/>
</dbReference>
<sequence length="209" mass="23490">MPPKSQRSRACSQCRTRRVKCDETSETCNQFRRLGLMCSGPVQGTVIIDMAEQVVKPRGRKKKKSTRALIAIREKGGCGPVVSLSPRHAEHPNLSTAVDMSVPNSMFPIGRRYTEHVEQAITAICYQYRPPRFHQPSRALLKARDTAFLTHCAELSQGTRTYTPQLQWLAQMHKTHSNADKPAVGLFFRAVSMAFYGKLHQDPSILVDP</sequence>
<organism evidence="3 4">
    <name type="scientific">Clathrospora elynae</name>
    <dbReference type="NCBI Taxonomy" id="706981"/>
    <lineage>
        <taxon>Eukaryota</taxon>
        <taxon>Fungi</taxon>
        <taxon>Dikarya</taxon>
        <taxon>Ascomycota</taxon>
        <taxon>Pezizomycotina</taxon>
        <taxon>Dothideomycetes</taxon>
        <taxon>Pleosporomycetidae</taxon>
        <taxon>Pleosporales</taxon>
        <taxon>Diademaceae</taxon>
        <taxon>Clathrospora</taxon>
    </lineage>
</organism>
<dbReference type="Gene3D" id="4.10.240.10">
    <property type="entry name" value="Zn(2)-C6 fungal-type DNA-binding domain"/>
    <property type="match status" value="1"/>
</dbReference>
<reference evidence="3" key="1">
    <citation type="journal article" date="2020" name="Stud. Mycol.">
        <title>101 Dothideomycetes genomes: a test case for predicting lifestyles and emergence of pathogens.</title>
        <authorList>
            <person name="Haridas S."/>
            <person name="Albert R."/>
            <person name="Binder M."/>
            <person name="Bloem J."/>
            <person name="Labutti K."/>
            <person name="Salamov A."/>
            <person name="Andreopoulos B."/>
            <person name="Baker S."/>
            <person name="Barry K."/>
            <person name="Bills G."/>
            <person name="Bluhm B."/>
            <person name="Cannon C."/>
            <person name="Castanera R."/>
            <person name="Culley D."/>
            <person name="Daum C."/>
            <person name="Ezra D."/>
            <person name="Gonzalez J."/>
            <person name="Henrissat B."/>
            <person name="Kuo A."/>
            <person name="Liang C."/>
            <person name="Lipzen A."/>
            <person name="Lutzoni F."/>
            <person name="Magnuson J."/>
            <person name="Mondo S."/>
            <person name="Nolan M."/>
            <person name="Ohm R."/>
            <person name="Pangilinan J."/>
            <person name="Park H.-J."/>
            <person name="Ramirez L."/>
            <person name="Alfaro M."/>
            <person name="Sun H."/>
            <person name="Tritt A."/>
            <person name="Yoshinaga Y."/>
            <person name="Zwiers L.-H."/>
            <person name="Turgeon B."/>
            <person name="Goodwin S."/>
            <person name="Spatafora J."/>
            <person name="Crous P."/>
            <person name="Grigoriev I."/>
        </authorList>
    </citation>
    <scope>NUCLEOTIDE SEQUENCE</scope>
    <source>
        <strain evidence="3">CBS 161.51</strain>
    </source>
</reference>
<proteinExistence type="predicted"/>
<protein>
    <recommendedName>
        <fullName evidence="2">Zn(2)-C6 fungal-type domain-containing protein</fullName>
    </recommendedName>
</protein>
<dbReference type="OrthoDB" id="3525185at2759"/>
<dbReference type="SMART" id="SM00066">
    <property type="entry name" value="GAL4"/>
    <property type="match status" value="1"/>
</dbReference>
<evidence type="ECO:0000256" key="1">
    <source>
        <dbReference type="ARBA" id="ARBA00023242"/>
    </source>
</evidence>
<name>A0A6A5SLW8_9PLEO</name>
<feature type="domain" description="Zn(2)-C6 fungal-type" evidence="2">
    <location>
        <begin position="10"/>
        <end position="39"/>
    </location>
</feature>
<dbReference type="Pfam" id="PF00172">
    <property type="entry name" value="Zn_clus"/>
    <property type="match status" value="1"/>
</dbReference>
<dbReference type="CDD" id="cd00067">
    <property type="entry name" value="GAL4"/>
    <property type="match status" value="1"/>
</dbReference>
<dbReference type="PROSITE" id="PS50048">
    <property type="entry name" value="ZN2_CY6_FUNGAL_2"/>
    <property type="match status" value="1"/>
</dbReference>
<dbReference type="GO" id="GO:0008270">
    <property type="term" value="F:zinc ion binding"/>
    <property type="evidence" value="ECO:0007669"/>
    <property type="project" value="InterPro"/>
</dbReference>
<dbReference type="Proteomes" id="UP000800038">
    <property type="component" value="Unassembled WGS sequence"/>
</dbReference>
<keyword evidence="4" id="KW-1185">Reference proteome</keyword>
<keyword evidence="1" id="KW-0539">Nucleus</keyword>
<dbReference type="EMBL" id="ML976045">
    <property type="protein sequence ID" value="KAF1941645.1"/>
    <property type="molecule type" value="Genomic_DNA"/>
</dbReference>
<accession>A0A6A5SLW8</accession>
<evidence type="ECO:0000313" key="4">
    <source>
        <dbReference type="Proteomes" id="UP000800038"/>
    </source>
</evidence>
<evidence type="ECO:0000313" key="3">
    <source>
        <dbReference type="EMBL" id="KAF1941645.1"/>
    </source>
</evidence>